<dbReference type="SUPFAM" id="SSF103473">
    <property type="entry name" value="MFS general substrate transporter"/>
    <property type="match status" value="1"/>
</dbReference>
<feature type="transmembrane region" description="Helical" evidence="8">
    <location>
        <begin position="426"/>
        <end position="446"/>
    </location>
</feature>
<evidence type="ECO:0000256" key="3">
    <source>
        <dbReference type="ARBA" id="ARBA00022448"/>
    </source>
</evidence>
<feature type="domain" description="Major facilitator superfamily (MFS) profile" evidence="9">
    <location>
        <begin position="13"/>
        <end position="446"/>
    </location>
</feature>
<feature type="compositionally biased region" description="Basic and acidic residues" evidence="7">
    <location>
        <begin position="208"/>
        <end position="227"/>
    </location>
</feature>
<feature type="region of interest" description="Disordered" evidence="7">
    <location>
        <begin position="194"/>
        <end position="227"/>
    </location>
</feature>
<dbReference type="InterPro" id="IPR036259">
    <property type="entry name" value="MFS_trans_sf"/>
</dbReference>
<dbReference type="AlphaFoldDB" id="A0A8H3IDR4"/>
<feature type="transmembrane region" description="Helical" evidence="8">
    <location>
        <begin position="166"/>
        <end position="183"/>
    </location>
</feature>
<dbReference type="PANTHER" id="PTHR23506:SF23">
    <property type="entry name" value="GH10249P"/>
    <property type="match status" value="1"/>
</dbReference>
<evidence type="ECO:0000259" key="9">
    <source>
        <dbReference type="PROSITE" id="PS50850"/>
    </source>
</evidence>
<dbReference type="Pfam" id="PF07690">
    <property type="entry name" value="MFS_1"/>
    <property type="match status" value="1"/>
</dbReference>
<evidence type="ECO:0000256" key="1">
    <source>
        <dbReference type="ARBA" id="ARBA00004141"/>
    </source>
</evidence>
<feature type="transmembrane region" description="Helical" evidence="8">
    <location>
        <begin position="253"/>
        <end position="270"/>
    </location>
</feature>
<keyword evidence="4 8" id="KW-0812">Transmembrane</keyword>
<keyword evidence="11" id="KW-1185">Reference proteome</keyword>
<name>A0A8H3IDR4_9LECA</name>
<dbReference type="Gene3D" id="1.20.1250.20">
    <property type="entry name" value="MFS general substrate transporter like domains"/>
    <property type="match status" value="1"/>
</dbReference>
<feature type="transmembrane region" description="Helical" evidence="8">
    <location>
        <begin position="317"/>
        <end position="336"/>
    </location>
</feature>
<keyword evidence="3" id="KW-0813">Transport</keyword>
<dbReference type="OrthoDB" id="5086884at2759"/>
<feature type="transmembrane region" description="Helical" evidence="8">
    <location>
        <begin position="81"/>
        <end position="99"/>
    </location>
</feature>
<evidence type="ECO:0000256" key="6">
    <source>
        <dbReference type="ARBA" id="ARBA00023136"/>
    </source>
</evidence>
<dbReference type="InterPro" id="IPR001958">
    <property type="entry name" value="Tet-R_TetA/multi-R_MdtG-like"/>
</dbReference>
<evidence type="ECO:0000313" key="10">
    <source>
        <dbReference type="EMBL" id="CAF9917050.1"/>
    </source>
</evidence>
<evidence type="ECO:0000256" key="2">
    <source>
        <dbReference type="ARBA" id="ARBA00006829"/>
    </source>
</evidence>
<dbReference type="GO" id="GO:0022857">
    <property type="term" value="F:transmembrane transporter activity"/>
    <property type="evidence" value="ECO:0007669"/>
    <property type="project" value="InterPro"/>
</dbReference>
<protein>
    <recommendedName>
        <fullName evidence="9">Major facilitator superfamily (MFS) profile domain-containing protein</fullName>
    </recommendedName>
</protein>
<feature type="transmembrane region" description="Helical" evidence="8">
    <location>
        <begin position="51"/>
        <end position="69"/>
    </location>
</feature>
<sequence>MLSRSFRASKTFTTFVVSVAVFTDILLQNLVVPVLPYALHTRVGLEDEADIQKWTSILLAAFGASLMVGCGDKLPSRRTPFVLGLVLVFLSTLLFALASDLWALLTARILEGFSTAIVHTVGYTLLNEVVGVEHLGKATGYTSMALSFGLLLGPVLGGVLYEYCGYFQVFLPAFGLIAMEIILRMMVIEKEKKPIPPTSQSSSSTEATQKDPLVHEIPSDPASHPRELESLLQPPATTQSASAYKALLTSPRFVMTLAALLILNSIANGFDSTLVPYIQEAFHMPATQAAALFLALAAPMLLAPISGWLTDRYGARLPILSGLTLAIPSQILLSLVSKGATMPFLKLAVLLAIMGLTFALAMAPLQVEANFVVHQMEKETPGGFGSHGILARAIGLMTTVISAGGFAGPLYAGFVRVSAGWKALELLNAGLCAGILAFLLLSTGGFKRKDTQDVETAA</sequence>
<dbReference type="PROSITE" id="PS50850">
    <property type="entry name" value="MFS"/>
    <property type="match status" value="1"/>
</dbReference>
<comment type="subcellular location">
    <subcellularLocation>
        <location evidence="1">Membrane</location>
        <topology evidence="1">Multi-pass membrane protein</topology>
    </subcellularLocation>
</comment>
<organism evidence="10 11">
    <name type="scientific">Heterodermia speciosa</name>
    <dbReference type="NCBI Taxonomy" id="116794"/>
    <lineage>
        <taxon>Eukaryota</taxon>
        <taxon>Fungi</taxon>
        <taxon>Dikarya</taxon>
        <taxon>Ascomycota</taxon>
        <taxon>Pezizomycotina</taxon>
        <taxon>Lecanoromycetes</taxon>
        <taxon>OSLEUM clade</taxon>
        <taxon>Lecanoromycetidae</taxon>
        <taxon>Caliciales</taxon>
        <taxon>Physciaceae</taxon>
        <taxon>Heterodermia</taxon>
    </lineage>
</organism>
<feature type="transmembrane region" description="Helical" evidence="8">
    <location>
        <begin position="138"/>
        <end position="160"/>
    </location>
</feature>
<evidence type="ECO:0000256" key="7">
    <source>
        <dbReference type="SAM" id="MobiDB-lite"/>
    </source>
</evidence>
<dbReference type="InterPro" id="IPR050930">
    <property type="entry name" value="MFS_Vesicular_Transporter"/>
</dbReference>
<accession>A0A8H3IDR4</accession>
<keyword evidence="5 8" id="KW-1133">Transmembrane helix</keyword>
<evidence type="ECO:0000256" key="8">
    <source>
        <dbReference type="SAM" id="Phobius"/>
    </source>
</evidence>
<dbReference type="PRINTS" id="PR01035">
    <property type="entry name" value="TCRTETA"/>
</dbReference>
<feature type="transmembrane region" description="Helical" evidence="8">
    <location>
        <begin position="290"/>
        <end position="310"/>
    </location>
</feature>
<dbReference type="InterPro" id="IPR011701">
    <property type="entry name" value="MFS"/>
</dbReference>
<evidence type="ECO:0000313" key="11">
    <source>
        <dbReference type="Proteomes" id="UP000664521"/>
    </source>
</evidence>
<dbReference type="PANTHER" id="PTHR23506">
    <property type="entry name" value="GH10249P"/>
    <property type="match status" value="1"/>
</dbReference>
<dbReference type="InterPro" id="IPR020846">
    <property type="entry name" value="MFS_dom"/>
</dbReference>
<reference evidence="10" key="1">
    <citation type="submission" date="2021-03" db="EMBL/GenBank/DDBJ databases">
        <authorList>
            <person name="Tagirdzhanova G."/>
        </authorList>
    </citation>
    <scope>NUCLEOTIDE SEQUENCE</scope>
</reference>
<feature type="transmembrane region" description="Helical" evidence="8">
    <location>
        <begin position="394"/>
        <end position="414"/>
    </location>
</feature>
<evidence type="ECO:0000256" key="5">
    <source>
        <dbReference type="ARBA" id="ARBA00022989"/>
    </source>
</evidence>
<comment type="caution">
    <text evidence="10">The sequence shown here is derived from an EMBL/GenBank/DDBJ whole genome shotgun (WGS) entry which is preliminary data.</text>
</comment>
<keyword evidence="6 8" id="KW-0472">Membrane</keyword>
<gene>
    <name evidence="10" type="ORF">HETSPECPRED_003087</name>
</gene>
<proteinExistence type="inferred from homology"/>
<comment type="similarity">
    <text evidence="2">Belongs to the major facilitator superfamily. Vesicular transporter family.</text>
</comment>
<dbReference type="GO" id="GO:0016020">
    <property type="term" value="C:membrane"/>
    <property type="evidence" value="ECO:0007669"/>
    <property type="project" value="UniProtKB-SubCell"/>
</dbReference>
<feature type="transmembrane region" description="Helical" evidence="8">
    <location>
        <begin position="12"/>
        <end position="31"/>
    </location>
</feature>
<evidence type="ECO:0000256" key="4">
    <source>
        <dbReference type="ARBA" id="ARBA00022692"/>
    </source>
</evidence>
<dbReference type="EMBL" id="CAJPDS010000019">
    <property type="protein sequence ID" value="CAF9917050.1"/>
    <property type="molecule type" value="Genomic_DNA"/>
</dbReference>
<feature type="transmembrane region" description="Helical" evidence="8">
    <location>
        <begin position="348"/>
        <end position="373"/>
    </location>
</feature>
<dbReference type="Proteomes" id="UP000664521">
    <property type="component" value="Unassembled WGS sequence"/>
</dbReference>